<evidence type="ECO:0000256" key="1">
    <source>
        <dbReference type="SAM" id="MobiDB-lite"/>
    </source>
</evidence>
<evidence type="ECO:0000259" key="2">
    <source>
        <dbReference type="Pfam" id="PF09588"/>
    </source>
</evidence>
<evidence type="ECO:0000313" key="4">
    <source>
        <dbReference type="Proteomes" id="UP001159363"/>
    </source>
</evidence>
<proteinExistence type="predicted"/>
<feature type="domain" description="YqaJ viral recombinase" evidence="2">
    <location>
        <begin position="134"/>
        <end position="196"/>
    </location>
</feature>
<dbReference type="InterPro" id="IPR019080">
    <property type="entry name" value="YqaJ_viral_recombinase"/>
</dbReference>
<protein>
    <recommendedName>
        <fullName evidence="2">YqaJ viral recombinase domain-containing protein</fullName>
    </recommendedName>
</protein>
<evidence type="ECO:0000313" key="3">
    <source>
        <dbReference type="EMBL" id="KAJ8896947.1"/>
    </source>
</evidence>
<feature type="region of interest" description="Disordered" evidence="1">
    <location>
        <begin position="22"/>
        <end position="45"/>
    </location>
</feature>
<accession>A0ABQ9IKG8</accession>
<organism evidence="3 4">
    <name type="scientific">Dryococelus australis</name>
    <dbReference type="NCBI Taxonomy" id="614101"/>
    <lineage>
        <taxon>Eukaryota</taxon>
        <taxon>Metazoa</taxon>
        <taxon>Ecdysozoa</taxon>
        <taxon>Arthropoda</taxon>
        <taxon>Hexapoda</taxon>
        <taxon>Insecta</taxon>
        <taxon>Pterygota</taxon>
        <taxon>Neoptera</taxon>
        <taxon>Polyneoptera</taxon>
        <taxon>Phasmatodea</taxon>
        <taxon>Verophasmatodea</taxon>
        <taxon>Anareolatae</taxon>
        <taxon>Phasmatidae</taxon>
        <taxon>Eurycanthinae</taxon>
        <taxon>Dryococelus</taxon>
    </lineage>
</organism>
<dbReference type="InterPro" id="IPR011335">
    <property type="entry name" value="Restrct_endonuc-II-like"/>
</dbReference>
<sequence length="268" mass="30988">MSHCWSTVLERSSMGTKCIQNLYRSKSRKDPQDNNKPEIKKTKTTRIPNCQTISFPPDANYGPDAEEFEDPEAFKSTNFLDSLQVNIQERDKTVKETASQNESQMWHHLRRSRLTARNFGVVCKWKDALSCTNLVKNMEYGLRNEYIAIKRFERDSGLSVTKCGLFVDLEKGFLRASPDGLIKEENTVTEVKCVPSAIPQGLITTAKEKKGFFMEIMSENEMTLRRSHNYYQIQGTLNIIDCPVYYLVVMTNKNESLYIEKTFRDQTF</sequence>
<dbReference type="Gene3D" id="3.90.320.10">
    <property type="match status" value="1"/>
</dbReference>
<keyword evidence="4" id="KW-1185">Reference proteome</keyword>
<dbReference type="CDD" id="cd22343">
    <property type="entry name" value="PDDEXK_lambda_exonuclease-like"/>
    <property type="match status" value="1"/>
</dbReference>
<comment type="caution">
    <text evidence="3">The sequence shown here is derived from an EMBL/GenBank/DDBJ whole genome shotgun (WGS) entry which is preliminary data.</text>
</comment>
<name>A0ABQ9IKG8_9NEOP</name>
<dbReference type="EMBL" id="JARBHB010000001">
    <property type="protein sequence ID" value="KAJ8896947.1"/>
    <property type="molecule type" value="Genomic_DNA"/>
</dbReference>
<dbReference type="SUPFAM" id="SSF52980">
    <property type="entry name" value="Restriction endonuclease-like"/>
    <property type="match status" value="1"/>
</dbReference>
<feature type="compositionally biased region" description="Basic and acidic residues" evidence="1">
    <location>
        <begin position="28"/>
        <end position="41"/>
    </location>
</feature>
<dbReference type="InterPro" id="IPR011604">
    <property type="entry name" value="PDDEXK-like_dom_sf"/>
</dbReference>
<dbReference type="PANTHER" id="PTHR46609:SF8">
    <property type="entry name" value="YQAJ VIRAL RECOMBINASE DOMAIN-CONTAINING PROTEIN"/>
    <property type="match status" value="1"/>
</dbReference>
<reference evidence="3 4" key="1">
    <citation type="submission" date="2023-02" db="EMBL/GenBank/DDBJ databases">
        <title>LHISI_Scaffold_Assembly.</title>
        <authorList>
            <person name="Stuart O.P."/>
            <person name="Cleave R."/>
            <person name="Magrath M.J.L."/>
            <person name="Mikheyev A.S."/>
        </authorList>
    </citation>
    <scope>NUCLEOTIDE SEQUENCE [LARGE SCALE GENOMIC DNA]</scope>
    <source>
        <strain evidence="3">Daus_M_001</strain>
        <tissue evidence="3">Leg muscle</tissue>
    </source>
</reference>
<gene>
    <name evidence="3" type="ORF">PR048_002293</name>
</gene>
<dbReference type="PANTHER" id="PTHR46609">
    <property type="entry name" value="EXONUCLEASE, PHAGE-TYPE/RECB, C-TERMINAL DOMAIN-CONTAINING PROTEIN"/>
    <property type="match status" value="1"/>
</dbReference>
<dbReference type="Pfam" id="PF09588">
    <property type="entry name" value="YqaJ"/>
    <property type="match status" value="1"/>
</dbReference>
<dbReference type="InterPro" id="IPR051703">
    <property type="entry name" value="NF-kappa-B_Signaling_Reg"/>
</dbReference>
<dbReference type="Proteomes" id="UP001159363">
    <property type="component" value="Chromosome 1"/>
</dbReference>